<proteinExistence type="predicted"/>
<dbReference type="OrthoDB" id="10258062at2759"/>
<comment type="caution">
    <text evidence="2">The sequence shown here is derived from an EMBL/GenBank/DDBJ whole genome shotgun (WGS) entry which is preliminary data.</text>
</comment>
<reference evidence="2" key="1">
    <citation type="submission" date="2021-06" db="EMBL/GenBank/DDBJ databases">
        <authorList>
            <person name="Hodson N. C."/>
            <person name="Mongue J. A."/>
            <person name="Jaron S. K."/>
        </authorList>
    </citation>
    <scope>NUCLEOTIDE SEQUENCE</scope>
</reference>
<organism evidence="2 3">
    <name type="scientific">Allacma fusca</name>
    <dbReference type="NCBI Taxonomy" id="39272"/>
    <lineage>
        <taxon>Eukaryota</taxon>
        <taxon>Metazoa</taxon>
        <taxon>Ecdysozoa</taxon>
        <taxon>Arthropoda</taxon>
        <taxon>Hexapoda</taxon>
        <taxon>Collembola</taxon>
        <taxon>Symphypleona</taxon>
        <taxon>Sminthuridae</taxon>
        <taxon>Allacma</taxon>
    </lineage>
</organism>
<accession>A0A8J2P886</accession>
<dbReference type="AlphaFoldDB" id="A0A8J2P886"/>
<feature type="non-terminal residue" evidence="2">
    <location>
        <position position="1"/>
    </location>
</feature>
<feature type="compositionally biased region" description="Polar residues" evidence="1">
    <location>
        <begin position="17"/>
        <end position="38"/>
    </location>
</feature>
<evidence type="ECO:0000313" key="2">
    <source>
        <dbReference type="EMBL" id="CAG7727566.1"/>
    </source>
</evidence>
<evidence type="ECO:0000256" key="1">
    <source>
        <dbReference type="SAM" id="MobiDB-lite"/>
    </source>
</evidence>
<evidence type="ECO:0000313" key="3">
    <source>
        <dbReference type="Proteomes" id="UP000708208"/>
    </source>
</evidence>
<protein>
    <submittedName>
        <fullName evidence="2">Uncharacterized protein</fullName>
    </submittedName>
</protein>
<dbReference type="Proteomes" id="UP000708208">
    <property type="component" value="Unassembled WGS sequence"/>
</dbReference>
<feature type="compositionally biased region" description="Basic and acidic residues" evidence="1">
    <location>
        <begin position="39"/>
        <end position="49"/>
    </location>
</feature>
<feature type="non-terminal residue" evidence="2">
    <location>
        <position position="180"/>
    </location>
</feature>
<keyword evidence="3" id="KW-1185">Reference proteome</keyword>
<name>A0A8J2P886_9HEXA</name>
<sequence length="180" mass="19801">MALGQVMSDLVGVFLSKSSVSTPQPENTGNIENPTSGEGNEKDILKFDSDNPFFLKCYSDDDDDEGTGANPVDEDDEESEFQPYDMSNDTPLNESILNLHSIGKKIPNYFSEVCEVLMEAHGSKDEATLEVLKRIAVMKISILLFHKVSIEPSVARDLTRVLSELEGNGILEIPIICGLF</sequence>
<feature type="compositionally biased region" description="Acidic residues" evidence="1">
    <location>
        <begin position="60"/>
        <end position="80"/>
    </location>
</feature>
<feature type="region of interest" description="Disordered" evidence="1">
    <location>
        <begin position="17"/>
        <end position="90"/>
    </location>
</feature>
<gene>
    <name evidence="2" type="ORF">AFUS01_LOCUS16402</name>
</gene>
<dbReference type="EMBL" id="CAJVCH010150468">
    <property type="protein sequence ID" value="CAG7727566.1"/>
    <property type="molecule type" value="Genomic_DNA"/>
</dbReference>